<dbReference type="InterPro" id="IPR014965">
    <property type="entry name" value="Amino_acid_metab_prot_put"/>
</dbReference>
<accession>A0A3D4S591</accession>
<gene>
    <name evidence="1" type="ORF">DIW15_03485</name>
</gene>
<protein>
    <submittedName>
        <fullName evidence="1">Cysteine desulfurase</fullName>
    </submittedName>
</protein>
<organism evidence="1 2">
    <name type="scientific">Bavariicoccus seileri</name>
    <dbReference type="NCBI Taxonomy" id="549685"/>
    <lineage>
        <taxon>Bacteria</taxon>
        <taxon>Bacillati</taxon>
        <taxon>Bacillota</taxon>
        <taxon>Bacilli</taxon>
        <taxon>Lactobacillales</taxon>
        <taxon>Enterococcaceae</taxon>
        <taxon>Bavariicoccus</taxon>
    </lineage>
</organism>
<dbReference type="InterPro" id="IPR035942">
    <property type="entry name" value="Lp2179-like_sf"/>
</dbReference>
<name>A0A3D4S591_9ENTE</name>
<dbReference type="SUPFAM" id="SSF160800">
    <property type="entry name" value="Lp2179-like"/>
    <property type="match status" value="1"/>
</dbReference>
<dbReference type="Gene3D" id="3.30.1820.10">
    <property type="entry name" value="Lp2179-like"/>
    <property type="match status" value="1"/>
</dbReference>
<dbReference type="AlphaFoldDB" id="A0A3D4S591"/>
<sequence>MAFNKTASLPGFDTAYQVSPNCKKYTLRDNGFVETRNKNFEFIRDLDTPNGESRGVKLKITINQTLDGLRISTVSPNGLQQVNITRLVNNEMAIEKASYLMENFVATSILEIVPQ</sequence>
<reference evidence="1 2" key="1">
    <citation type="journal article" date="2018" name="Nat. Biotechnol.">
        <title>A standardized bacterial taxonomy based on genome phylogeny substantially revises the tree of life.</title>
        <authorList>
            <person name="Parks D.H."/>
            <person name="Chuvochina M."/>
            <person name="Waite D.W."/>
            <person name="Rinke C."/>
            <person name="Skarshewski A."/>
            <person name="Chaumeil P.A."/>
            <person name="Hugenholtz P."/>
        </authorList>
    </citation>
    <scope>NUCLEOTIDE SEQUENCE [LARGE SCALE GENOMIC DNA]</scope>
    <source>
        <strain evidence="1">UBA11306</strain>
    </source>
</reference>
<comment type="caution">
    <text evidence="1">The sequence shown here is derived from an EMBL/GenBank/DDBJ whole genome shotgun (WGS) entry which is preliminary data.</text>
</comment>
<dbReference type="Proteomes" id="UP000262195">
    <property type="component" value="Unassembled WGS sequence"/>
</dbReference>
<dbReference type="EMBL" id="DQHO01000022">
    <property type="protein sequence ID" value="HCS93758.1"/>
    <property type="molecule type" value="Genomic_DNA"/>
</dbReference>
<dbReference type="Pfam" id="PF08866">
    <property type="entry name" value="DUF1831"/>
    <property type="match status" value="1"/>
</dbReference>
<evidence type="ECO:0000313" key="1">
    <source>
        <dbReference type="EMBL" id="HCS93758.1"/>
    </source>
</evidence>
<evidence type="ECO:0000313" key="2">
    <source>
        <dbReference type="Proteomes" id="UP000262195"/>
    </source>
</evidence>
<dbReference type="STRING" id="1121105.GCA_000421665_01415"/>
<proteinExistence type="predicted"/>
<dbReference type="RefSeq" id="WP_022796680.1">
    <property type="nucleotide sequence ID" value="NZ_JBQEAI010000004.1"/>
</dbReference>